<organism evidence="2 3">
    <name type="scientific">Rotaria socialis</name>
    <dbReference type="NCBI Taxonomy" id="392032"/>
    <lineage>
        <taxon>Eukaryota</taxon>
        <taxon>Metazoa</taxon>
        <taxon>Spiralia</taxon>
        <taxon>Gnathifera</taxon>
        <taxon>Rotifera</taxon>
        <taxon>Eurotatoria</taxon>
        <taxon>Bdelloidea</taxon>
        <taxon>Philodinida</taxon>
        <taxon>Philodinidae</taxon>
        <taxon>Rotaria</taxon>
    </lineage>
</organism>
<evidence type="ECO:0000259" key="1">
    <source>
        <dbReference type="PROSITE" id="PS50172"/>
    </source>
</evidence>
<dbReference type="InterPro" id="IPR001357">
    <property type="entry name" value="BRCT_dom"/>
</dbReference>
<dbReference type="Proteomes" id="UP000663873">
    <property type="component" value="Unassembled WGS sequence"/>
</dbReference>
<dbReference type="CDD" id="cd00027">
    <property type="entry name" value="BRCT"/>
    <property type="match status" value="1"/>
</dbReference>
<dbReference type="EMBL" id="CAJOBP010100033">
    <property type="protein sequence ID" value="CAF4973539.1"/>
    <property type="molecule type" value="Genomic_DNA"/>
</dbReference>
<dbReference type="AlphaFoldDB" id="A0A821Z6L1"/>
<reference evidence="2" key="1">
    <citation type="submission" date="2021-02" db="EMBL/GenBank/DDBJ databases">
        <authorList>
            <person name="Nowell W R."/>
        </authorList>
    </citation>
    <scope>NUCLEOTIDE SEQUENCE</scope>
</reference>
<name>A0A821Z6L1_9BILA</name>
<dbReference type="Gene3D" id="3.40.50.10190">
    <property type="entry name" value="BRCT domain"/>
    <property type="match status" value="1"/>
</dbReference>
<dbReference type="SUPFAM" id="SSF52113">
    <property type="entry name" value="BRCT domain"/>
    <property type="match status" value="1"/>
</dbReference>
<evidence type="ECO:0000313" key="2">
    <source>
        <dbReference type="EMBL" id="CAF4973539.1"/>
    </source>
</evidence>
<comment type="caution">
    <text evidence="2">The sequence shown here is derived from an EMBL/GenBank/DDBJ whole genome shotgun (WGS) entry which is preliminary data.</text>
</comment>
<evidence type="ECO:0000313" key="3">
    <source>
        <dbReference type="Proteomes" id="UP000663873"/>
    </source>
</evidence>
<accession>A0A821Z6L1</accession>
<gene>
    <name evidence="2" type="ORF">UJA718_LOCUS48905</name>
</gene>
<feature type="domain" description="BRCT" evidence="1">
    <location>
        <begin position="1"/>
        <end position="49"/>
    </location>
</feature>
<proteinExistence type="predicted"/>
<dbReference type="InterPro" id="IPR036420">
    <property type="entry name" value="BRCT_dom_sf"/>
</dbReference>
<keyword evidence="3" id="KW-1185">Reference proteome</keyword>
<protein>
    <recommendedName>
        <fullName evidence="1">BRCT domain-containing protein</fullName>
    </recommendedName>
</protein>
<dbReference type="PROSITE" id="PS50172">
    <property type="entry name" value="BRCT"/>
    <property type="match status" value="1"/>
</dbReference>
<dbReference type="Pfam" id="PF12738">
    <property type="entry name" value="PTCB-BRCT"/>
    <property type="match status" value="1"/>
</dbReference>
<sequence>RRSIAYMGGKFQTNLNANVTHLVCGACAASEKYFVAVENGIQVMMPEWVPSVFTLSGQK</sequence>
<feature type="non-terminal residue" evidence="2">
    <location>
        <position position="1"/>
    </location>
</feature>